<dbReference type="Proteomes" id="UP000010798">
    <property type="component" value="Chromosome"/>
</dbReference>
<organism evidence="1 2">
    <name type="scientific">Singulisphaera acidiphila (strain ATCC BAA-1392 / DSM 18658 / VKM B-2454 / MOB10)</name>
    <dbReference type="NCBI Taxonomy" id="886293"/>
    <lineage>
        <taxon>Bacteria</taxon>
        <taxon>Pseudomonadati</taxon>
        <taxon>Planctomycetota</taxon>
        <taxon>Planctomycetia</taxon>
        <taxon>Isosphaerales</taxon>
        <taxon>Isosphaeraceae</taxon>
        <taxon>Singulisphaera</taxon>
    </lineage>
</organism>
<evidence type="ECO:0000313" key="1">
    <source>
        <dbReference type="EMBL" id="AGA30145.1"/>
    </source>
</evidence>
<dbReference type="EMBL" id="CP003364">
    <property type="protein sequence ID" value="AGA30145.1"/>
    <property type="molecule type" value="Genomic_DNA"/>
</dbReference>
<dbReference type="Pfam" id="PF20383">
    <property type="entry name" value="DUF6678"/>
    <property type="match status" value="1"/>
</dbReference>
<dbReference type="InterPro" id="IPR046500">
    <property type="entry name" value="DUF6678"/>
</dbReference>
<proteinExistence type="predicted"/>
<evidence type="ECO:0000313" key="2">
    <source>
        <dbReference type="Proteomes" id="UP000010798"/>
    </source>
</evidence>
<sequence>MNPVMNNTKWDELRLAMYGLGNLSPSWSTKDLSGYICPYDKDWFYHFRNGGYDSIEWVHIRLDSPEQDRAVEMALRRVHVPGHRVEGGFRVYGYTQAAATIDYI</sequence>
<gene>
    <name evidence="1" type="ordered locus">Sinac_6035</name>
</gene>
<name>L0DMU3_SINAD</name>
<dbReference type="KEGG" id="saci:Sinac_6035"/>
<protein>
    <submittedName>
        <fullName evidence="1">Uncharacterized protein</fullName>
    </submittedName>
</protein>
<accession>L0DMU3</accession>
<dbReference type="HOGENOM" id="CLU_2318576_0_0_0"/>
<reference evidence="1 2" key="1">
    <citation type="submission" date="2012-02" db="EMBL/GenBank/DDBJ databases">
        <title>Complete sequence of chromosome of Singulisphaera acidiphila DSM 18658.</title>
        <authorList>
            <consortium name="US DOE Joint Genome Institute (JGI-PGF)"/>
            <person name="Lucas S."/>
            <person name="Copeland A."/>
            <person name="Lapidus A."/>
            <person name="Glavina del Rio T."/>
            <person name="Dalin E."/>
            <person name="Tice H."/>
            <person name="Bruce D."/>
            <person name="Goodwin L."/>
            <person name="Pitluck S."/>
            <person name="Peters L."/>
            <person name="Ovchinnikova G."/>
            <person name="Chertkov O."/>
            <person name="Kyrpides N."/>
            <person name="Mavromatis K."/>
            <person name="Ivanova N."/>
            <person name="Brettin T."/>
            <person name="Detter J.C."/>
            <person name="Han C."/>
            <person name="Larimer F."/>
            <person name="Land M."/>
            <person name="Hauser L."/>
            <person name="Markowitz V."/>
            <person name="Cheng J.-F."/>
            <person name="Hugenholtz P."/>
            <person name="Woyke T."/>
            <person name="Wu D."/>
            <person name="Tindall B."/>
            <person name="Pomrenke H."/>
            <person name="Brambilla E."/>
            <person name="Klenk H.-P."/>
            <person name="Eisen J.A."/>
        </authorList>
    </citation>
    <scope>NUCLEOTIDE SEQUENCE [LARGE SCALE GENOMIC DNA]</scope>
    <source>
        <strain evidence="2">ATCC BAA-1392 / DSM 18658 / VKM B-2454 / MOB10</strain>
    </source>
</reference>
<keyword evidence="2" id="KW-1185">Reference proteome</keyword>
<dbReference type="AlphaFoldDB" id="L0DMU3"/>
<dbReference type="eggNOG" id="ENOG5032SEG">
    <property type="taxonomic scope" value="Bacteria"/>
</dbReference>